<dbReference type="PROSITE" id="PS50968">
    <property type="entry name" value="BIOTINYL_LIPOYL"/>
    <property type="match status" value="1"/>
</dbReference>
<reference evidence="4 5" key="1">
    <citation type="submission" date="2018-11" db="EMBL/GenBank/DDBJ databases">
        <title>Vibrio LJC006 sp. nov., isolated from seawater during the bloom of the enteromorpha.</title>
        <authorList>
            <person name="Liang J."/>
        </authorList>
    </citation>
    <scope>NUCLEOTIDE SEQUENCE [LARGE SCALE GENOMIC DNA]</scope>
    <source>
        <strain evidence="4 5">LJC006</strain>
    </source>
</reference>
<dbReference type="Gene3D" id="2.40.50.100">
    <property type="match status" value="1"/>
</dbReference>
<dbReference type="InterPro" id="IPR055268">
    <property type="entry name" value="PCB-like"/>
</dbReference>
<dbReference type="AlphaFoldDB" id="A0A3N9U0W6"/>
<evidence type="ECO:0000313" key="4">
    <source>
        <dbReference type="EMBL" id="RQW62932.1"/>
    </source>
</evidence>
<keyword evidence="1" id="KW-0092">Biotin</keyword>
<evidence type="ECO:0000256" key="1">
    <source>
        <dbReference type="ARBA" id="ARBA00023267"/>
    </source>
</evidence>
<dbReference type="GO" id="GO:0006094">
    <property type="term" value="P:gluconeogenesis"/>
    <property type="evidence" value="ECO:0007669"/>
    <property type="project" value="TreeGrafter"/>
</dbReference>
<dbReference type="NCBIfam" id="NF006761">
    <property type="entry name" value="PRK09282.1"/>
    <property type="match status" value="1"/>
</dbReference>
<dbReference type="Pfam" id="PF00364">
    <property type="entry name" value="Biotin_lipoyl"/>
    <property type="match status" value="1"/>
</dbReference>
<dbReference type="InterPro" id="IPR003379">
    <property type="entry name" value="Carboxylase_cons_dom"/>
</dbReference>
<comment type="caution">
    <text evidence="4">The sequence shown here is derived from an EMBL/GenBank/DDBJ whole genome shotgun (WGS) entry which is preliminary data.</text>
</comment>
<dbReference type="CDD" id="cd06850">
    <property type="entry name" value="biotinyl_domain"/>
    <property type="match status" value="1"/>
</dbReference>
<dbReference type="Gene3D" id="3.20.20.70">
    <property type="entry name" value="Aldolase class I"/>
    <property type="match status" value="1"/>
</dbReference>
<dbReference type="CDD" id="cd07937">
    <property type="entry name" value="DRE_TIM_PC_TC_5S"/>
    <property type="match status" value="1"/>
</dbReference>
<protein>
    <submittedName>
        <fullName evidence="4">Oxaloacetate decarboxylase subunit alpha</fullName>
        <ecNumber evidence="4">4.1.1.3</ecNumber>
    </submittedName>
</protein>
<dbReference type="GO" id="GO:0005737">
    <property type="term" value="C:cytoplasm"/>
    <property type="evidence" value="ECO:0007669"/>
    <property type="project" value="TreeGrafter"/>
</dbReference>
<dbReference type="GO" id="GO:0004736">
    <property type="term" value="F:pyruvate carboxylase activity"/>
    <property type="evidence" value="ECO:0007669"/>
    <property type="project" value="TreeGrafter"/>
</dbReference>
<feature type="domain" description="Lipoyl-binding" evidence="2">
    <location>
        <begin position="516"/>
        <end position="592"/>
    </location>
</feature>
<dbReference type="NCBIfam" id="NF010643">
    <property type="entry name" value="PRK14040.1"/>
    <property type="match status" value="1"/>
</dbReference>
<dbReference type="NCBIfam" id="TIGR01108">
    <property type="entry name" value="oadA"/>
    <property type="match status" value="1"/>
</dbReference>
<name>A0A3N9U0W6_9VIBR</name>
<dbReference type="FunFam" id="2.40.50.100:FF:000003">
    <property type="entry name" value="Acetyl-CoA carboxylase biotin carboxyl carrier protein"/>
    <property type="match status" value="1"/>
</dbReference>
<organism evidence="4 5">
    <name type="scientific">Vibrio viridaestus</name>
    <dbReference type="NCBI Taxonomy" id="2487322"/>
    <lineage>
        <taxon>Bacteria</taxon>
        <taxon>Pseudomonadati</taxon>
        <taxon>Pseudomonadota</taxon>
        <taxon>Gammaproteobacteria</taxon>
        <taxon>Vibrionales</taxon>
        <taxon>Vibrionaceae</taxon>
        <taxon>Vibrio</taxon>
    </lineage>
</organism>
<dbReference type="SUPFAM" id="SSF51230">
    <property type="entry name" value="Single hybrid motif"/>
    <property type="match status" value="1"/>
</dbReference>
<evidence type="ECO:0000259" key="2">
    <source>
        <dbReference type="PROSITE" id="PS50968"/>
    </source>
</evidence>
<dbReference type="Pfam" id="PF00682">
    <property type="entry name" value="HMGL-like"/>
    <property type="match status" value="1"/>
</dbReference>
<dbReference type="SUPFAM" id="SSF51569">
    <property type="entry name" value="Aldolase"/>
    <property type="match status" value="1"/>
</dbReference>
<evidence type="ECO:0000313" key="5">
    <source>
        <dbReference type="Proteomes" id="UP000281112"/>
    </source>
</evidence>
<accession>A0A3N9U0W6</accession>
<keyword evidence="5" id="KW-1185">Reference proteome</keyword>
<dbReference type="SUPFAM" id="SSF89000">
    <property type="entry name" value="post-HMGL domain-like"/>
    <property type="match status" value="1"/>
</dbReference>
<feature type="domain" description="Pyruvate carboxyltransferase" evidence="3">
    <location>
        <begin position="5"/>
        <end position="265"/>
    </location>
</feature>
<dbReference type="Pfam" id="PF02436">
    <property type="entry name" value="PYC_OADA"/>
    <property type="match status" value="1"/>
</dbReference>
<dbReference type="GO" id="GO:0008948">
    <property type="term" value="F:oxaloacetate decarboxylase activity"/>
    <property type="evidence" value="ECO:0007669"/>
    <property type="project" value="InterPro"/>
</dbReference>
<dbReference type="InterPro" id="IPR000891">
    <property type="entry name" value="PYR_CT"/>
</dbReference>
<dbReference type="Proteomes" id="UP000281112">
    <property type="component" value="Unassembled WGS sequence"/>
</dbReference>
<dbReference type="InterPro" id="IPR011053">
    <property type="entry name" value="Single_hybrid_motif"/>
</dbReference>
<gene>
    <name evidence="4" type="primary">oadA</name>
    <name evidence="4" type="ORF">EES38_11470</name>
</gene>
<dbReference type="PROSITE" id="PS50991">
    <property type="entry name" value="PYR_CT"/>
    <property type="match status" value="1"/>
</dbReference>
<dbReference type="InterPro" id="IPR001882">
    <property type="entry name" value="Biotin_BS"/>
</dbReference>
<proteinExistence type="predicted"/>
<dbReference type="GO" id="GO:0006814">
    <property type="term" value="P:sodium ion transport"/>
    <property type="evidence" value="ECO:0007669"/>
    <property type="project" value="InterPro"/>
</dbReference>
<dbReference type="PANTHER" id="PTHR43778:SF2">
    <property type="entry name" value="PYRUVATE CARBOXYLASE, MITOCHONDRIAL"/>
    <property type="match status" value="1"/>
</dbReference>
<keyword evidence="4" id="KW-0456">Lyase</keyword>
<evidence type="ECO:0000259" key="3">
    <source>
        <dbReference type="PROSITE" id="PS50991"/>
    </source>
</evidence>
<dbReference type="EC" id="4.1.1.3" evidence="4"/>
<dbReference type="RefSeq" id="WP_124937330.1">
    <property type="nucleotide sequence ID" value="NZ_RJVQ01000004.1"/>
</dbReference>
<dbReference type="PANTHER" id="PTHR43778">
    <property type="entry name" value="PYRUVATE CARBOXYLASE"/>
    <property type="match status" value="1"/>
</dbReference>
<dbReference type="InterPro" id="IPR005776">
    <property type="entry name" value="OadA"/>
</dbReference>
<dbReference type="InterPro" id="IPR000089">
    <property type="entry name" value="Biotin_lipoyl"/>
</dbReference>
<dbReference type="EMBL" id="RJVQ01000004">
    <property type="protein sequence ID" value="RQW62932.1"/>
    <property type="molecule type" value="Genomic_DNA"/>
</dbReference>
<dbReference type="OrthoDB" id="9760256at2"/>
<dbReference type="PROSITE" id="PS00188">
    <property type="entry name" value="BIOTIN"/>
    <property type="match status" value="1"/>
</dbReference>
<dbReference type="InterPro" id="IPR013785">
    <property type="entry name" value="Aldolase_TIM"/>
</dbReference>
<sequence>MNKPLAITDVVLRDAHQSLFATRMRIEDMLPIASELDEIGYWSLETWGGATFDACIRYLGEDPWERLRLLKRAFSKTPMQMLLRGQNLLGYRHYADDVVQKFVERAHDNGMDIFRIFDAMNDVRNFETAVKATIDVGAHAQGTLSYTTSPVHNSDTWVDLAKRLEDMGCHSLCIKDMSGLLKPYEAEELIRRIKQSCSIPLALHCHATTGLSTATAIKAVEAGVDILDTAISSMSQTYGHTPTETVVAMLQNTERDTGLSLNALESIAAYFRDVRKKYAQFEGQLKGVDSRILIAQVPGGMLTNMESQLKEQGAADRIDDVLAEIPKVRKDLGYIPLVTPTSQIVGTQAVINVLTGERYKSITKETAGVLKGEYGAPPADINLDLQARVLEGSDPITCRPADLLKPEFEQLTGELTQKAKQDSIHLSEQLIDDVLTYALFPQVGLKFLKNRGYSSAFEPAPDATSENIQKPITTTNAKIETYSVKVDGKVYNVEVGPEGQLSSVVASTESVNTPQAVPVNQSTEDVPAPLAGTIFKVMVNEGDNVSEGDVLFVLEAMKMETEVRAPKAGIIASLFAKEGDAVAVGTPLLTIA</sequence>